<sequence>MWSQYDEDLSQNIFFKKIKDHYNDLIKKSSKDKWIICVPKNGSYRIEDILSDTILDHVLIQENDDTFSTLNKRQIFLKNHFLKVEDVFNVDVEILFEETHYIEGKSKYKVWCIERPLFASHITMRNSNSNTPLVSIRDCMDFLYLETFGYNILRSIHNLCDEFWKDKDESFLSDNLQSQKDLVGKLYSQCLQLCFKSDILQEKCNKDRIFLDNIKVAVETYMQYCLGEKLMYSINSLYYFKDSVFNKTVRNSINISLDDLNISSRLEEEVTLAKQELSRINNINTIIDKINCLSKTFEVFSKSIFVYLILNCNICNWIANLTFMKQFHFTSAFGSSDQNSFLLANFEGSIEFISSSSFLSTVGGRDDLTNFVNIELNEYFEGTKFCHPLCSCPNCLRKVSGQCNQKLGNLLNEYGQNFIIISCLENNLYMIELLFTLDLDINCRDYDGKTALHYAAQHGFQDILMLLINYGADVNITDNDRNTPLHLACDRGHENCVNGESPLFLATRWGFLSIVKVLLENGASVCIKNKRNMTVFKLSPNYYVTKLFKDFGADQSIDISMEQKIVTNSNINSSQSVPLFSTEPGFRKLNNTLHGIKPNNEVELKTINLALKAIENNDLPLTCFYLGLNRNPFVVVVVI</sequence>
<dbReference type="GO" id="GO:0005886">
    <property type="term" value="C:plasma membrane"/>
    <property type="evidence" value="ECO:0007669"/>
    <property type="project" value="TreeGrafter"/>
</dbReference>
<dbReference type="PROSITE" id="PS50088">
    <property type="entry name" value="ANK_REPEAT"/>
    <property type="match status" value="2"/>
</dbReference>
<comment type="caution">
    <text evidence="2">The sequence shown here is derived from an EMBL/GenBank/DDBJ whole genome shotgun (WGS) entry which is preliminary data.</text>
</comment>
<dbReference type="GO" id="GO:0043005">
    <property type="term" value="C:neuron projection"/>
    <property type="evidence" value="ECO:0007669"/>
    <property type="project" value="TreeGrafter"/>
</dbReference>
<dbReference type="Gene3D" id="1.25.40.20">
    <property type="entry name" value="Ankyrin repeat-containing domain"/>
    <property type="match status" value="2"/>
</dbReference>
<dbReference type="SUPFAM" id="SSF48403">
    <property type="entry name" value="Ankyrin repeat"/>
    <property type="match status" value="1"/>
</dbReference>
<dbReference type="EMBL" id="JAACXV010013590">
    <property type="protein sequence ID" value="KAF7273026.1"/>
    <property type="molecule type" value="Genomic_DNA"/>
</dbReference>
<proteinExistence type="predicted"/>
<accession>A0A834M5R7</accession>
<dbReference type="PANTHER" id="PTHR24170:SF2">
    <property type="entry name" value="ANKYRIN REPEAT DOMAIN-CONTAINING PROTEIN 27"/>
    <property type="match status" value="1"/>
</dbReference>
<organism evidence="2 3">
    <name type="scientific">Rhynchophorus ferrugineus</name>
    <name type="common">Red palm weevil</name>
    <name type="synonym">Curculio ferrugineus</name>
    <dbReference type="NCBI Taxonomy" id="354439"/>
    <lineage>
        <taxon>Eukaryota</taxon>
        <taxon>Metazoa</taxon>
        <taxon>Ecdysozoa</taxon>
        <taxon>Arthropoda</taxon>
        <taxon>Hexapoda</taxon>
        <taxon>Insecta</taxon>
        <taxon>Pterygota</taxon>
        <taxon>Neoptera</taxon>
        <taxon>Endopterygota</taxon>
        <taxon>Coleoptera</taxon>
        <taxon>Polyphaga</taxon>
        <taxon>Cucujiformia</taxon>
        <taxon>Curculionidae</taxon>
        <taxon>Dryophthorinae</taxon>
        <taxon>Rhynchophorus</taxon>
    </lineage>
</organism>
<dbReference type="Pfam" id="PF12796">
    <property type="entry name" value="Ank_2"/>
    <property type="match status" value="1"/>
</dbReference>
<dbReference type="InterPro" id="IPR037191">
    <property type="entry name" value="VPS9_dom_sf"/>
</dbReference>
<dbReference type="SUPFAM" id="SSF109993">
    <property type="entry name" value="VPS9 domain"/>
    <property type="match status" value="1"/>
</dbReference>
<dbReference type="Proteomes" id="UP000625711">
    <property type="component" value="Unassembled WGS sequence"/>
</dbReference>
<evidence type="ECO:0000313" key="2">
    <source>
        <dbReference type="EMBL" id="KAF7273026.1"/>
    </source>
</evidence>
<dbReference type="InterPro" id="IPR036770">
    <property type="entry name" value="Ankyrin_rpt-contain_sf"/>
</dbReference>
<evidence type="ECO:0000313" key="3">
    <source>
        <dbReference type="Proteomes" id="UP000625711"/>
    </source>
</evidence>
<dbReference type="InterPro" id="IPR002110">
    <property type="entry name" value="Ankyrin_rpt"/>
</dbReference>
<dbReference type="GO" id="GO:0045022">
    <property type="term" value="P:early endosome to late endosome transport"/>
    <property type="evidence" value="ECO:0007669"/>
    <property type="project" value="TreeGrafter"/>
</dbReference>
<name>A0A834M5R7_RHYFE</name>
<dbReference type="PANTHER" id="PTHR24170">
    <property type="entry name" value="ANKYRIN REPEAT DOMAIN-CONTAINING PROTEIN 27"/>
    <property type="match status" value="1"/>
</dbReference>
<reference evidence="2" key="1">
    <citation type="submission" date="2020-08" db="EMBL/GenBank/DDBJ databases">
        <title>Genome sequencing and assembly of the red palm weevil Rhynchophorus ferrugineus.</title>
        <authorList>
            <person name="Dias G.B."/>
            <person name="Bergman C.M."/>
            <person name="Manee M."/>
        </authorList>
    </citation>
    <scope>NUCLEOTIDE SEQUENCE</scope>
    <source>
        <strain evidence="2">AA-2017</strain>
        <tissue evidence="2">Whole larva</tissue>
    </source>
</reference>
<gene>
    <name evidence="2" type="ORF">GWI33_014220</name>
</gene>
<feature type="repeat" description="ANK" evidence="1">
    <location>
        <begin position="498"/>
        <end position="530"/>
    </location>
</feature>
<dbReference type="GO" id="GO:0000149">
    <property type="term" value="F:SNARE binding"/>
    <property type="evidence" value="ECO:0007669"/>
    <property type="project" value="TreeGrafter"/>
</dbReference>
<dbReference type="GO" id="GO:0097422">
    <property type="term" value="C:tubular endosome"/>
    <property type="evidence" value="ECO:0007669"/>
    <property type="project" value="TreeGrafter"/>
</dbReference>
<dbReference type="PRINTS" id="PR01415">
    <property type="entry name" value="ANKYRIN"/>
</dbReference>
<feature type="repeat" description="ANK" evidence="1">
    <location>
        <begin position="447"/>
        <end position="479"/>
    </location>
</feature>
<dbReference type="OrthoDB" id="411646at2759"/>
<dbReference type="SMART" id="SM00248">
    <property type="entry name" value="ANK"/>
    <property type="match status" value="3"/>
</dbReference>
<protein>
    <submittedName>
        <fullName evidence="2">Uncharacterized protein</fullName>
    </submittedName>
</protein>
<keyword evidence="1" id="KW-0040">ANK repeat</keyword>
<dbReference type="AlphaFoldDB" id="A0A834M5R7"/>
<dbReference type="GO" id="GO:0005769">
    <property type="term" value="C:early endosome"/>
    <property type="evidence" value="ECO:0007669"/>
    <property type="project" value="TreeGrafter"/>
</dbReference>
<dbReference type="GO" id="GO:0048812">
    <property type="term" value="P:neuron projection morphogenesis"/>
    <property type="evidence" value="ECO:0007669"/>
    <property type="project" value="TreeGrafter"/>
</dbReference>
<evidence type="ECO:0000256" key="1">
    <source>
        <dbReference type="PROSITE-ProRule" id="PRU00023"/>
    </source>
</evidence>
<dbReference type="InterPro" id="IPR051248">
    <property type="entry name" value="UPF0507/Ank_repeat_27"/>
</dbReference>
<keyword evidence="3" id="KW-1185">Reference proteome</keyword>
<dbReference type="PROSITE" id="PS50297">
    <property type="entry name" value="ANK_REP_REGION"/>
    <property type="match status" value="2"/>
</dbReference>
<dbReference type="GO" id="GO:0030133">
    <property type="term" value="C:transport vesicle"/>
    <property type="evidence" value="ECO:0007669"/>
    <property type="project" value="TreeGrafter"/>
</dbReference>
<dbReference type="GO" id="GO:0005770">
    <property type="term" value="C:late endosome"/>
    <property type="evidence" value="ECO:0007669"/>
    <property type="project" value="TreeGrafter"/>
</dbReference>
<dbReference type="Gene3D" id="1.20.1050.80">
    <property type="entry name" value="VPS9 domain"/>
    <property type="match status" value="1"/>
</dbReference>
<dbReference type="GO" id="GO:0005085">
    <property type="term" value="F:guanyl-nucleotide exchange factor activity"/>
    <property type="evidence" value="ECO:0007669"/>
    <property type="project" value="TreeGrafter"/>
</dbReference>